<keyword evidence="7 15" id="KW-0436">Ligase</keyword>
<evidence type="ECO:0000313" key="19">
    <source>
        <dbReference type="Proteomes" id="UP000003571"/>
    </source>
</evidence>
<keyword evidence="10 15" id="KW-0067">ATP-binding</keyword>
<dbReference type="GO" id="GO:0046084">
    <property type="term" value="P:adenine biosynthetic process"/>
    <property type="evidence" value="ECO:0007669"/>
    <property type="project" value="TreeGrafter"/>
</dbReference>
<keyword evidence="9 15" id="KW-0658">Purine biosynthesis</keyword>
<evidence type="ECO:0000256" key="8">
    <source>
        <dbReference type="ARBA" id="ARBA00022741"/>
    </source>
</evidence>
<dbReference type="FunFam" id="3.30.1330.10:FF:000001">
    <property type="entry name" value="Phosphoribosylformylglycinamidine cyclo-ligase"/>
    <property type="match status" value="1"/>
</dbReference>
<dbReference type="InterPro" id="IPR004733">
    <property type="entry name" value="PurM_cligase"/>
</dbReference>
<dbReference type="SUPFAM" id="SSF56042">
    <property type="entry name" value="PurM C-terminal domain-like"/>
    <property type="match status" value="1"/>
</dbReference>
<dbReference type="eggNOG" id="COG0150">
    <property type="taxonomic scope" value="Bacteria"/>
</dbReference>
<dbReference type="FunFam" id="3.90.650.10:FF:000011">
    <property type="entry name" value="Phosphoribosylformylglycinamidine cyclo-ligase"/>
    <property type="match status" value="1"/>
</dbReference>
<evidence type="ECO:0000259" key="16">
    <source>
        <dbReference type="Pfam" id="PF00586"/>
    </source>
</evidence>
<gene>
    <name evidence="15" type="primary">purM</name>
    <name evidence="18" type="ORF">TresaDRAFT_2475</name>
</gene>
<dbReference type="GO" id="GO:0006189">
    <property type="term" value="P:'de novo' IMP biosynthetic process"/>
    <property type="evidence" value="ECO:0007669"/>
    <property type="project" value="UniProtKB-UniRule"/>
</dbReference>
<evidence type="ECO:0000256" key="12">
    <source>
        <dbReference type="ARBA" id="ARBA00032931"/>
    </source>
</evidence>
<name>H7EHA1_9SPIR</name>
<comment type="catalytic activity">
    <reaction evidence="14 15">
        <text>2-formamido-N(1)-(5-O-phospho-beta-D-ribosyl)acetamidine + ATP = 5-amino-1-(5-phospho-beta-D-ribosyl)imidazole + ADP + phosphate + H(+)</text>
        <dbReference type="Rhea" id="RHEA:23032"/>
        <dbReference type="ChEBI" id="CHEBI:15378"/>
        <dbReference type="ChEBI" id="CHEBI:30616"/>
        <dbReference type="ChEBI" id="CHEBI:43474"/>
        <dbReference type="ChEBI" id="CHEBI:137981"/>
        <dbReference type="ChEBI" id="CHEBI:147287"/>
        <dbReference type="ChEBI" id="CHEBI:456216"/>
        <dbReference type="EC" id="6.3.3.1"/>
    </reaction>
</comment>
<dbReference type="GO" id="GO:0005524">
    <property type="term" value="F:ATP binding"/>
    <property type="evidence" value="ECO:0007669"/>
    <property type="project" value="UniProtKB-KW"/>
</dbReference>
<evidence type="ECO:0000256" key="4">
    <source>
        <dbReference type="ARBA" id="ARBA00013047"/>
    </source>
</evidence>
<dbReference type="EC" id="6.3.3.1" evidence="4 15"/>
<evidence type="ECO:0000256" key="9">
    <source>
        <dbReference type="ARBA" id="ARBA00022755"/>
    </source>
</evidence>
<dbReference type="PANTHER" id="PTHR10520">
    <property type="entry name" value="TRIFUNCTIONAL PURINE BIOSYNTHETIC PROTEIN ADENOSINE-3-RELATED"/>
    <property type="match status" value="1"/>
</dbReference>
<evidence type="ECO:0000259" key="17">
    <source>
        <dbReference type="Pfam" id="PF02769"/>
    </source>
</evidence>
<dbReference type="PATRIC" id="fig|907348.3.peg.160"/>
<evidence type="ECO:0000256" key="7">
    <source>
        <dbReference type="ARBA" id="ARBA00022598"/>
    </source>
</evidence>
<keyword evidence="6 15" id="KW-0963">Cytoplasm</keyword>
<evidence type="ECO:0000256" key="13">
    <source>
        <dbReference type="ARBA" id="ARBA00033093"/>
    </source>
</evidence>
<evidence type="ECO:0000256" key="3">
    <source>
        <dbReference type="ARBA" id="ARBA00010280"/>
    </source>
</evidence>
<proteinExistence type="inferred from homology"/>
<dbReference type="PANTHER" id="PTHR10520:SF12">
    <property type="entry name" value="TRIFUNCTIONAL PURINE BIOSYNTHETIC PROTEIN ADENOSINE-3"/>
    <property type="match status" value="1"/>
</dbReference>
<dbReference type="Gene3D" id="3.90.650.10">
    <property type="entry name" value="PurM-like C-terminal domain"/>
    <property type="match status" value="1"/>
</dbReference>
<dbReference type="GO" id="GO:0005829">
    <property type="term" value="C:cytosol"/>
    <property type="evidence" value="ECO:0007669"/>
    <property type="project" value="TreeGrafter"/>
</dbReference>
<dbReference type="UniPathway" id="UPA00074">
    <property type="reaction ID" value="UER00129"/>
</dbReference>
<dbReference type="EMBL" id="AGRW01000025">
    <property type="protein sequence ID" value="EIC03021.1"/>
    <property type="molecule type" value="Genomic_DNA"/>
</dbReference>
<evidence type="ECO:0000256" key="5">
    <source>
        <dbReference type="ARBA" id="ARBA00020367"/>
    </source>
</evidence>
<evidence type="ECO:0000313" key="18">
    <source>
        <dbReference type="EMBL" id="EIC03021.1"/>
    </source>
</evidence>
<dbReference type="NCBIfam" id="TIGR00878">
    <property type="entry name" value="purM"/>
    <property type="match status" value="1"/>
</dbReference>
<protein>
    <recommendedName>
        <fullName evidence="5 15">Phosphoribosylformylglycinamidine cyclo-ligase</fullName>
        <ecNumber evidence="4 15">6.3.3.1</ecNumber>
    </recommendedName>
    <alternativeName>
        <fullName evidence="12 15">AIR synthase</fullName>
    </alternativeName>
    <alternativeName>
        <fullName evidence="13 15">AIRS</fullName>
    </alternativeName>
    <alternativeName>
        <fullName evidence="11 15">Phosphoribosyl-aminoimidazole synthetase</fullName>
    </alternativeName>
</protein>
<organism evidence="18 19">
    <name type="scientific">Treponema saccharophilum DSM 2985</name>
    <dbReference type="NCBI Taxonomy" id="907348"/>
    <lineage>
        <taxon>Bacteria</taxon>
        <taxon>Pseudomonadati</taxon>
        <taxon>Spirochaetota</taxon>
        <taxon>Spirochaetia</taxon>
        <taxon>Spirochaetales</taxon>
        <taxon>Treponemataceae</taxon>
        <taxon>Treponema</taxon>
    </lineage>
</organism>
<comment type="similarity">
    <text evidence="3 15">Belongs to the AIR synthase family.</text>
</comment>
<reference evidence="18 19" key="1">
    <citation type="submission" date="2011-09" db="EMBL/GenBank/DDBJ databases">
        <title>The draft genome of Treponema saccharophilum DSM 2985.</title>
        <authorList>
            <consortium name="US DOE Joint Genome Institute (JGI-PGF)"/>
            <person name="Lucas S."/>
            <person name="Copeland A."/>
            <person name="Lapidus A."/>
            <person name="Glavina del Rio T."/>
            <person name="Dalin E."/>
            <person name="Tice H."/>
            <person name="Bruce D."/>
            <person name="Goodwin L."/>
            <person name="Pitluck S."/>
            <person name="Peters L."/>
            <person name="Kyrpides N."/>
            <person name="Mavromatis K."/>
            <person name="Ivanova N."/>
            <person name="Markowitz V."/>
            <person name="Cheng J.-F."/>
            <person name="Hugenholtz P."/>
            <person name="Woyke T."/>
            <person name="Wu D."/>
            <person name="Gronow S."/>
            <person name="Wellnitz S."/>
            <person name="Brambilla E."/>
            <person name="Klenk H.-P."/>
            <person name="Eisen J.A."/>
        </authorList>
    </citation>
    <scope>NUCLEOTIDE SEQUENCE [LARGE SCALE GENOMIC DNA]</scope>
    <source>
        <strain evidence="18 19">DSM 2985</strain>
    </source>
</reference>
<feature type="domain" description="PurM-like C-terminal" evidence="17">
    <location>
        <begin position="181"/>
        <end position="327"/>
    </location>
</feature>
<dbReference type="AlphaFoldDB" id="H7EHA1"/>
<evidence type="ECO:0000256" key="14">
    <source>
        <dbReference type="ARBA" id="ARBA00049057"/>
    </source>
</evidence>
<dbReference type="InterPro" id="IPR036921">
    <property type="entry name" value="PurM-like_N_sf"/>
</dbReference>
<dbReference type="InterPro" id="IPR036676">
    <property type="entry name" value="PurM-like_C_sf"/>
</dbReference>
<sequence>MEKIMAQNSKTMDYKDSGVDVEEGYNAVNEYKNHAKRTAIPGLLTELGSFNGMFEIPAGLKHPVAVSGTDGVGTKLDIAFQMGRYDTVGIDCVAMSVNDILCSGVRTSFFLDYVACGKLDAKVAGELVKGVADGCVDAGCALLGGETAEMPGFYDVGKYDLAGFGVGFGEKDSMITGKDIREGDVLIGLSSTGCHSNGYSLVRKLVTDFNEDFGGRKIGDVLLTPTRIYVRPVMDVLESFGSAVHGMVHITGGGFYENVPRMYPKGTQLVSRIKKDSWEKPAIFAELERRGADAEGMWGTFNMGIGLVLAVSADKADEIVAHINANAGKWATDVHKRLGIPDLKAYRIGGVEKSAKVLGGELKGSHDATILE</sequence>
<feature type="domain" description="PurM-like N-terminal" evidence="16">
    <location>
        <begin position="65"/>
        <end position="167"/>
    </location>
</feature>
<evidence type="ECO:0000256" key="10">
    <source>
        <dbReference type="ARBA" id="ARBA00022840"/>
    </source>
</evidence>
<dbReference type="STRING" id="907348.TresaDRAFT_2475"/>
<dbReference type="CDD" id="cd02196">
    <property type="entry name" value="PurM"/>
    <property type="match status" value="1"/>
</dbReference>
<evidence type="ECO:0000256" key="1">
    <source>
        <dbReference type="ARBA" id="ARBA00004496"/>
    </source>
</evidence>
<comment type="pathway">
    <text evidence="2 15">Purine metabolism; IMP biosynthesis via de novo pathway; 5-amino-1-(5-phospho-D-ribosyl)imidazole from N(2)-formyl-N(1)-(5-phospho-D-ribosyl)glycinamide: step 2/2.</text>
</comment>
<comment type="subcellular location">
    <subcellularLocation>
        <location evidence="1 15">Cytoplasm</location>
    </subcellularLocation>
</comment>
<dbReference type="InterPro" id="IPR016188">
    <property type="entry name" value="PurM-like_N"/>
</dbReference>
<comment type="caution">
    <text evidence="18">The sequence shown here is derived from an EMBL/GenBank/DDBJ whole genome shotgun (WGS) entry which is preliminary data.</text>
</comment>
<dbReference type="SUPFAM" id="SSF55326">
    <property type="entry name" value="PurM N-terminal domain-like"/>
    <property type="match status" value="1"/>
</dbReference>
<dbReference type="Gene3D" id="3.30.1330.10">
    <property type="entry name" value="PurM-like, N-terminal domain"/>
    <property type="match status" value="1"/>
</dbReference>
<dbReference type="Pfam" id="PF00586">
    <property type="entry name" value="AIRS"/>
    <property type="match status" value="1"/>
</dbReference>
<dbReference type="InterPro" id="IPR010918">
    <property type="entry name" value="PurM-like_C_dom"/>
</dbReference>
<dbReference type="Pfam" id="PF02769">
    <property type="entry name" value="AIRS_C"/>
    <property type="match status" value="1"/>
</dbReference>
<dbReference type="GO" id="GO:0004637">
    <property type="term" value="F:phosphoribosylamine-glycine ligase activity"/>
    <property type="evidence" value="ECO:0007669"/>
    <property type="project" value="TreeGrafter"/>
</dbReference>
<dbReference type="GO" id="GO:0004641">
    <property type="term" value="F:phosphoribosylformylglycinamidine cyclo-ligase activity"/>
    <property type="evidence" value="ECO:0007669"/>
    <property type="project" value="UniProtKB-UniRule"/>
</dbReference>
<dbReference type="Proteomes" id="UP000003571">
    <property type="component" value="Unassembled WGS sequence"/>
</dbReference>
<evidence type="ECO:0000256" key="6">
    <source>
        <dbReference type="ARBA" id="ARBA00022490"/>
    </source>
</evidence>
<evidence type="ECO:0000256" key="11">
    <source>
        <dbReference type="ARBA" id="ARBA00031908"/>
    </source>
</evidence>
<accession>H7EHA1</accession>
<keyword evidence="19" id="KW-1185">Reference proteome</keyword>
<dbReference type="HAMAP" id="MF_00741">
    <property type="entry name" value="AIRS"/>
    <property type="match status" value="1"/>
</dbReference>
<evidence type="ECO:0000256" key="2">
    <source>
        <dbReference type="ARBA" id="ARBA00004686"/>
    </source>
</evidence>
<keyword evidence="8 15" id="KW-0547">Nucleotide-binding</keyword>
<evidence type="ECO:0000256" key="15">
    <source>
        <dbReference type="HAMAP-Rule" id="MF_00741"/>
    </source>
</evidence>